<accession>A0A2S6CVF4</accession>
<gene>
    <name evidence="2" type="ORF">CUN59_08175</name>
</gene>
<keyword evidence="3" id="KW-1185">Reference proteome</keyword>
<evidence type="ECO:0000313" key="2">
    <source>
        <dbReference type="EMBL" id="PPJ63765.1"/>
    </source>
</evidence>
<evidence type="ECO:0000313" key="3">
    <source>
        <dbReference type="Proteomes" id="UP000239589"/>
    </source>
</evidence>
<proteinExistence type="predicted"/>
<keyword evidence="1" id="KW-0175">Coiled coil</keyword>
<organism evidence="2 3">
    <name type="scientific">Cuspidothrix issatschenkoi CHARLIE-1</name>
    <dbReference type="NCBI Taxonomy" id="2052836"/>
    <lineage>
        <taxon>Bacteria</taxon>
        <taxon>Bacillati</taxon>
        <taxon>Cyanobacteriota</taxon>
        <taxon>Cyanophyceae</taxon>
        <taxon>Nostocales</taxon>
        <taxon>Aphanizomenonaceae</taxon>
        <taxon>Cuspidothrix</taxon>
    </lineage>
</organism>
<sequence length="283" mass="32204">MARAIERIQKDITELEEAIRAIAEELKLSYSKYLNVLGPALQQQLILASYYLCTQGYPEEFLKLSLNQRQKLQQSIRKLGQEAATQLIIYIQPSEVLPIEPVSETEIQETEVEEKELEAKEENNQHPQIVDSSNPVAIAQWQQNLEEAIEETLKKVSQTTNIFIQKTGILPQKLPEPILVAAAAAASSQSSSDLIPSPPNILNLVIEISDEEDSEDSNLTQIMAIHLRLGEIEFADREVLARRKIIRNILLQLHKLGQEYKKRQKELKIAEAEAAWRASWFEE</sequence>
<dbReference type="RefSeq" id="WP_104387379.1">
    <property type="nucleotide sequence ID" value="NZ_PGEM01000053.1"/>
</dbReference>
<dbReference type="OrthoDB" id="421643at2"/>
<protein>
    <recommendedName>
        <fullName evidence="4">Primosomal protein</fullName>
    </recommendedName>
</protein>
<comment type="caution">
    <text evidence="2">The sequence shown here is derived from an EMBL/GenBank/DDBJ whole genome shotgun (WGS) entry which is preliminary data.</text>
</comment>
<reference evidence="2 3" key="1">
    <citation type="submission" date="2018-02" db="EMBL/GenBank/DDBJ databases">
        <title>Discovery of a pederin family compound in a non-symbiotic bloom-forming cyanobacterium.</title>
        <authorList>
            <person name="Kust A."/>
            <person name="Mares J."/>
            <person name="Jokela J."/>
            <person name="Urajova P."/>
            <person name="Hajek J."/>
            <person name="Saurav K."/>
            <person name="Voracova K."/>
            <person name="Fewer D.P."/>
            <person name="Haapaniemi E."/>
            <person name="Permi P."/>
            <person name="Rehakova K."/>
            <person name="Sivonen K."/>
            <person name="Hrouzek P."/>
        </authorList>
    </citation>
    <scope>NUCLEOTIDE SEQUENCE [LARGE SCALE GENOMIC DNA]</scope>
    <source>
        <strain evidence="2 3">CHARLIE-1</strain>
    </source>
</reference>
<dbReference type="Proteomes" id="UP000239589">
    <property type="component" value="Unassembled WGS sequence"/>
</dbReference>
<name>A0A2S6CVF4_9CYAN</name>
<feature type="coiled-coil region" evidence="1">
    <location>
        <begin position="62"/>
        <end position="125"/>
    </location>
</feature>
<dbReference type="EMBL" id="PGEM01000053">
    <property type="protein sequence ID" value="PPJ63765.1"/>
    <property type="molecule type" value="Genomic_DNA"/>
</dbReference>
<evidence type="ECO:0008006" key="4">
    <source>
        <dbReference type="Google" id="ProtNLM"/>
    </source>
</evidence>
<dbReference type="AlphaFoldDB" id="A0A2S6CVF4"/>
<evidence type="ECO:0000256" key="1">
    <source>
        <dbReference type="SAM" id="Coils"/>
    </source>
</evidence>